<sequence length="401" mass="42565">MSNQVTTPNRVECPACGKKAKRVATATLQALLKDEFAGEFAADDHSGCRSSGSSDGGCSSLTKDRGWRFCDSQNCDVVYFAETDDRAFTKDQLRVGVGVKQTTGERRLCYCFGHSVASIKEELRSKGVSNATEDIREKMTNPGCRCETENPSGLCCLGSVRNGIKTAKGEIGMHATDTITTPAKPTGNKGAKIAKVGTLVSAIMASACCWLPLVLLAVGVSGAGIAATLEAYRPHFMVITFSFLAAAFYYTYRPKNAYRAKNTSDTAEGHGCCARESPRSEACCPPTTGRFNMMTMNTVMLWGVTAMAVLFLFVPSYVGVFFGGDATAVTGEMNRAAIKVGGMTCEGCSAVVAKTIRTVPGVLAVEINYEKGEAIVGSEIGCPIPKEQILVSLQDAGYTGH</sequence>
<dbReference type="PROSITE" id="PS50846">
    <property type="entry name" value="HMA_2"/>
    <property type="match status" value="1"/>
</dbReference>
<dbReference type="Gene3D" id="1.10.10.1100">
    <property type="entry name" value="BFD-like [2Fe-2S]-binding domain"/>
    <property type="match status" value="1"/>
</dbReference>
<keyword evidence="18" id="KW-1185">Reference proteome</keyword>
<dbReference type="SUPFAM" id="SSF55008">
    <property type="entry name" value="HMA, heavy metal-associated domain"/>
    <property type="match status" value="1"/>
</dbReference>
<keyword evidence="5" id="KW-0475">Mercuric resistance</keyword>
<dbReference type="PROSITE" id="PS01047">
    <property type="entry name" value="HMA_1"/>
    <property type="match status" value="1"/>
</dbReference>
<feature type="transmembrane region" description="Helical" evidence="15">
    <location>
        <begin position="232"/>
        <end position="252"/>
    </location>
</feature>
<evidence type="ECO:0000313" key="17">
    <source>
        <dbReference type="EMBL" id="TWU25310.1"/>
    </source>
</evidence>
<evidence type="ECO:0000256" key="13">
    <source>
        <dbReference type="ARBA" id="ARBA00030934"/>
    </source>
</evidence>
<comment type="similarity">
    <text evidence="2">Belongs to the MerT family.</text>
</comment>
<dbReference type="Gene3D" id="3.30.70.100">
    <property type="match status" value="1"/>
</dbReference>
<comment type="function">
    <text evidence="14">Involved in mercury resistance. Probably transfers a mercuric ion from the periplasmic Hg(2+)-binding protein MerP to the cytoplasmic mercuric reductase MerA.</text>
</comment>
<evidence type="ECO:0000256" key="14">
    <source>
        <dbReference type="ARBA" id="ARBA00045720"/>
    </source>
</evidence>
<reference evidence="17 18" key="1">
    <citation type="submission" date="2019-02" db="EMBL/GenBank/DDBJ databases">
        <title>Deep-cultivation of Planctomycetes and their phenomic and genomic characterization uncovers novel biology.</title>
        <authorList>
            <person name="Wiegand S."/>
            <person name="Jogler M."/>
            <person name="Boedeker C."/>
            <person name="Pinto D."/>
            <person name="Vollmers J."/>
            <person name="Rivas-Marin E."/>
            <person name="Kohn T."/>
            <person name="Peeters S.H."/>
            <person name="Heuer A."/>
            <person name="Rast P."/>
            <person name="Oberbeckmann S."/>
            <person name="Bunk B."/>
            <person name="Jeske O."/>
            <person name="Meyerdierks A."/>
            <person name="Storesund J.E."/>
            <person name="Kallscheuer N."/>
            <person name="Luecker S."/>
            <person name="Lage O.M."/>
            <person name="Pohl T."/>
            <person name="Merkel B.J."/>
            <person name="Hornburger P."/>
            <person name="Mueller R.-W."/>
            <person name="Bruemmer F."/>
            <person name="Labrenz M."/>
            <person name="Spormann A.M."/>
            <person name="Op Den Camp H."/>
            <person name="Overmann J."/>
            <person name="Amann R."/>
            <person name="Jetten M.S.M."/>
            <person name="Mascher T."/>
            <person name="Medema M.H."/>
            <person name="Devos D.P."/>
            <person name="Kaster A.-K."/>
            <person name="Ovreas L."/>
            <person name="Rohde M."/>
            <person name="Galperin M.Y."/>
            <person name="Jogler C."/>
        </authorList>
    </citation>
    <scope>NUCLEOTIDE SEQUENCE [LARGE SCALE GENOMIC DNA]</scope>
    <source>
        <strain evidence="17 18">Pla52o</strain>
    </source>
</reference>
<proteinExistence type="inferred from homology"/>
<evidence type="ECO:0000256" key="10">
    <source>
        <dbReference type="ARBA" id="ARBA00022914"/>
    </source>
</evidence>
<keyword evidence="9" id="KW-0479">Metal-binding</keyword>
<keyword evidence="11 15" id="KW-1133">Transmembrane helix</keyword>
<dbReference type="EMBL" id="SJPT01000002">
    <property type="protein sequence ID" value="TWU25310.1"/>
    <property type="molecule type" value="Genomic_DNA"/>
</dbReference>
<dbReference type="InterPro" id="IPR017969">
    <property type="entry name" value="Heavy-metal-associated_CS"/>
</dbReference>
<dbReference type="InterPro" id="IPR003457">
    <property type="entry name" value="Transprt_MerT"/>
</dbReference>
<evidence type="ECO:0000313" key="18">
    <source>
        <dbReference type="Proteomes" id="UP000316304"/>
    </source>
</evidence>
<evidence type="ECO:0000256" key="3">
    <source>
        <dbReference type="ARBA" id="ARBA00017053"/>
    </source>
</evidence>
<dbReference type="CDD" id="cd10141">
    <property type="entry name" value="CopZ-like_Fer2_BFD-like"/>
    <property type="match status" value="1"/>
</dbReference>
<evidence type="ECO:0000256" key="2">
    <source>
        <dbReference type="ARBA" id="ARBA00008224"/>
    </source>
</evidence>
<comment type="subcellular location">
    <subcellularLocation>
        <location evidence="1">Cell inner membrane</location>
        <topology evidence="1">Multi-pass membrane protein</topology>
    </subcellularLocation>
</comment>
<dbReference type="Gene3D" id="1.10.287.910">
    <property type="entry name" value="bacterial mercury transporter, merf"/>
    <property type="match status" value="1"/>
</dbReference>
<keyword evidence="4" id="KW-0813">Transport</keyword>
<evidence type="ECO:0000256" key="5">
    <source>
        <dbReference type="ARBA" id="ARBA00022466"/>
    </source>
</evidence>
<evidence type="ECO:0000256" key="4">
    <source>
        <dbReference type="ARBA" id="ARBA00022448"/>
    </source>
</evidence>
<accession>A0A5C6CL32</accession>
<dbReference type="Pfam" id="PF02411">
    <property type="entry name" value="MerT"/>
    <property type="match status" value="1"/>
</dbReference>
<keyword evidence="6" id="KW-1003">Cell membrane</keyword>
<feature type="domain" description="HMA" evidence="16">
    <location>
        <begin position="334"/>
        <end position="401"/>
    </location>
</feature>
<evidence type="ECO:0000256" key="15">
    <source>
        <dbReference type="SAM" id="Phobius"/>
    </source>
</evidence>
<feature type="transmembrane region" description="Helical" evidence="15">
    <location>
        <begin position="299"/>
        <end position="322"/>
    </location>
</feature>
<dbReference type="InterPro" id="IPR040890">
    <property type="entry name" value="Znf_CopZ"/>
</dbReference>
<keyword evidence="12 15" id="KW-0472">Membrane</keyword>
<evidence type="ECO:0000256" key="12">
    <source>
        <dbReference type="ARBA" id="ARBA00023136"/>
    </source>
</evidence>
<protein>
    <recommendedName>
        <fullName evidence="3">Mercuric transport protein MerT</fullName>
    </recommendedName>
    <alternativeName>
        <fullName evidence="13">Mercury ion transport protein</fullName>
    </alternativeName>
</protein>
<evidence type="ECO:0000256" key="9">
    <source>
        <dbReference type="ARBA" id="ARBA00022723"/>
    </source>
</evidence>
<dbReference type="GO" id="GO:0046872">
    <property type="term" value="F:metal ion binding"/>
    <property type="evidence" value="ECO:0007669"/>
    <property type="project" value="UniProtKB-KW"/>
</dbReference>
<dbReference type="OrthoDB" id="95698at2"/>
<dbReference type="GO" id="GO:0015097">
    <property type="term" value="F:mercury ion transmembrane transporter activity"/>
    <property type="evidence" value="ECO:0007669"/>
    <property type="project" value="InterPro"/>
</dbReference>
<evidence type="ECO:0000256" key="6">
    <source>
        <dbReference type="ARBA" id="ARBA00022475"/>
    </source>
</evidence>
<keyword evidence="10" id="KW-0476">Mercury</keyword>
<gene>
    <name evidence="17" type="ORF">Pla52o_16090</name>
</gene>
<dbReference type="InterPro" id="IPR006121">
    <property type="entry name" value="HMA_dom"/>
</dbReference>
<evidence type="ECO:0000256" key="1">
    <source>
        <dbReference type="ARBA" id="ARBA00004429"/>
    </source>
</evidence>
<evidence type="ECO:0000256" key="7">
    <source>
        <dbReference type="ARBA" id="ARBA00022519"/>
    </source>
</evidence>
<dbReference type="CDD" id="cd00371">
    <property type="entry name" value="HMA"/>
    <property type="match status" value="1"/>
</dbReference>
<dbReference type="AlphaFoldDB" id="A0A5C6CL32"/>
<dbReference type="Proteomes" id="UP000316304">
    <property type="component" value="Unassembled WGS sequence"/>
</dbReference>
<dbReference type="InterPro" id="IPR041854">
    <property type="entry name" value="BFD-like_2Fe2S-bd_dom_sf"/>
</dbReference>
<evidence type="ECO:0000256" key="11">
    <source>
        <dbReference type="ARBA" id="ARBA00022989"/>
    </source>
</evidence>
<dbReference type="Pfam" id="PF00403">
    <property type="entry name" value="HMA"/>
    <property type="match status" value="1"/>
</dbReference>
<evidence type="ECO:0000259" key="16">
    <source>
        <dbReference type="PROSITE" id="PS50846"/>
    </source>
</evidence>
<dbReference type="GO" id="GO:0005886">
    <property type="term" value="C:plasma membrane"/>
    <property type="evidence" value="ECO:0007669"/>
    <property type="project" value="UniProtKB-SubCell"/>
</dbReference>
<dbReference type="Gene3D" id="2.20.25.270">
    <property type="match status" value="2"/>
</dbReference>
<dbReference type="InterPro" id="IPR036163">
    <property type="entry name" value="HMA_dom_sf"/>
</dbReference>
<keyword evidence="8 15" id="KW-0812">Transmembrane</keyword>
<feature type="transmembrane region" description="Helical" evidence="15">
    <location>
        <begin position="199"/>
        <end position="226"/>
    </location>
</feature>
<comment type="caution">
    <text evidence="17">The sequence shown here is derived from an EMBL/GenBank/DDBJ whole genome shotgun (WGS) entry which is preliminary data.</text>
</comment>
<name>A0A5C6CL32_9BACT</name>
<keyword evidence="7" id="KW-0997">Cell inner membrane</keyword>
<dbReference type="Pfam" id="PF18423">
    <property type="entry name" value="zf_CopZ"/>
    <property type="match status" value="2"/>
</dbReference>
<organism evidence="17 18">
    <name type="scientific">Novipirellula galeiformis</name>
    <dbReference type="NCBI Taxonomy" id="2528004"/>
    <lineage>
        <taxon>Bacteria</taxon>
        <taxon>Pseudomonadati</taxon>
        <taxon>Planctomycetota</taxon>
        <taxon>Planctomycetia</taxon>
        <taxon>Pirellulales</taxon>
        <taxon>Pirellulaceae</taxon>
        <taxon>Novipirellula</taxon>
    </lineage>
</organism>
<evidence type="ECO:0000256" key="8">
    <source>
        <dbReference type="ARBA" id="ARBA00022692"/>
    </source>
</evidence>